<feature type="transmembrane region" description="Helical" evidence="1">
    <location>
        <begin position="6"/>
        <end position="26"/>
    </location>
</feature>
<keyword evidence="1" id="KW-0472">Membrane</keyword>
<protein>
    <submittedName>
        <fullName evidence="2">Uncharacterized protein</fullName>
    </submittedName>
</protein>
<sequence>MFSTDFWLLIIGCAFFFGCSWIFSNFQKGAYKREIRNRRSFVLLAKLLAEEENLACDTRGCKEDGTGEVYLALPEGVVRVFSHRDGKFAISLLGAVLINDLHADMAREFCKELNANEKRIRYSAGFEPAIAKTGFSITCDFEDDVDEEAAEYYILSYVKTYLGPKKQELETLWKSKISSQGK</sequence>
<dbReference type="AlphaFoldDB" id="A0A4Y8UQJ5"/>
<evidence type="ECO:0000313" key="3">
    <source>
        <dbReference type="Proteomes" id="UP000297872"/>
    </source>
</evidence>
<keyword evidence="3" id="KW-1185">Reference proteome</keyword>
<dbReference type="RefSeq" id="WP_134844602.1">
    <property type="nucleotide sequence ID" value="NZ_SGVY01000076.1"/>
</dbReference>
<accession>A0A4Y8UQJ5</accession>
<gene>
    <name evidence="2" type="ORF">EXN75_16155</name>
</gene>
<dbReference type="GeneID" id="302996794"/>
<keyword evidence="1" id="KW-1133">Transmembrane helix</keyword>
<proteinExistence type="predicted"/>
<keyword evidence="1" id="KW-0812">Transmembrane</keyword>
<comment type="caution">
    <text evidence="2">The sequence shown here is derived from an EMBL/GenBank/DDBJ whole genome shotgun (WGS) entry which is preliminary data.</text>
</comment>
<dbReference type="EMBL" id="SGVY01000076">
    <property type="protein sequence ID" value="TFH70778.1"/>
    <property type="molecule type" value="Genomic_DNA"/>
</dbReference>
<name>A0A4Y8UQJ5_9BACT</name>
<reference evidence="2 3" key="1">
    <citation type="submission" date="2019-02" db="EMBL/GenBank/DDBJ databases">
        <title>Draft Genome Sequence of the Prevotella sp. BCRC 81118, Isolated from Human Feces.</title>
        <authorList>
            <person name="Huang C.-H."/>
        </authorList>
    </citation>
    <scope>NUCLEOTIDE SEQUENCE [LARGE SCALE GENOMIC DNA]</scope>
    <source>
        <strain evidence="2 3">BCRC 81118</strain>
    </source>
</reference>
<evidence type="ECO:0000256" key="1">
    <source>
        <dbReference type="SAM" id="Phobius"/>
    </source>
</evidence>
<organism evidence="2 3">
    <name type="scientific">Segatella hominis</name>
    <dbReference type="NCBI Taxonomy" id="2518605"/>
    <lineage>
        <taxon>Bacteria</taxon>
        <taxon>Pseudomonadati</taxon>
        <taxon>Bacteroidota</taxon>
        <taxon>Bacteroidia</taxon>
        <taxon>Bacteroidales</taxon>
        <taxon>Prevotellaceae</taxon>
        <taxon>Segatella</taxon>
    </lineage>
</organism>
<evidence type="ECO:0000313" key="2">
    <source>
        <dbReference type="EMBL" id="TFH70778.1"/>
    </source>
</evidence>
<dbReference type="Proteomes" id="UP000297872">
    <property type="component" value="Unassembled WGS sequence"/>
</dbReference>